<dbReference type="Proteomes" id="UP001172155">
    <property type="component" value="Unassembled WGS sequence"/>
</dbReference>
<feature type="region of interest" description="Disordered" evidence="1">
    <location>
        <begin position="177"/>
        <end position="200"/>
    </location>
</feature>
<reference evidence="2" key="1">
    <citation type="submission" date="2023-06" db="EMBL/GenBank/DDBJ databases">
        <title>Genome-scale phylogeny and comparative genomics of the fungal order Sordariales.</title>
        <authorList>
            <consortium name="Lawrence Berkeley National Laboratory"/>
            <person name="Hensen N."/>
            <person name="Bonometti L."/>
            <person name="Westerberg I."/>
            <person name="Brannstrom I.O."/>
            <person name="Guillou S."/>
            <person name="Cros-Aarteil S."/>
            <person name="Calhoun S."/>
            <person name="Haridas S."/>
            <person name="Kuo A."/>
            <person name="Mondo S."/>
            <person name="Pangilinan J."/>
            <person name="Riley R."/>
            <person name="LaButti K."/>
            <person name="Andreopoulos B."/>
            <person name="Lipzen A."/>
            <person name="Chen C."/>
            <person name="Yanf M."/>
            <person name="Daum C."/>
            <person name="Ng V."/>
            <person name="Clum A."/>
            <person name="Steindorff A."/>
            <person name="Ohm R."/>
            <person name="Martin F."/>
            <person name="Silar P."/>
            <person name="Natvig D."/>
            <person name="Lalanne C."/>
            <person name="Gautier V."/>
            <person name="Ament-velasquez S.L."/>
            <person name="Kruys A."/>
            <person name="Hutchinson M.I."/>
            <person name="Powell A.J."/>
            <person name="Barry K."/>
            <person name="Miller A.N."/>
            <person name="Grigoriev I.V."/>
            <person name="Debuchy R."/>
            <person name="Gladieux P."/>
            <person name="Thoren M.H."/>
            <person name="Johannesson H."/>
        </authorList>
    </citation>
    <scope>NUCLEOTIDE SEQUENCE</scope>
    <source>
        <strain evidence="2">SMH3187-1</strain>
    </source>
</reference>
<organism evidence="2 3">
    <name type="scientific">Schizothecium vesticola</name>
    <dbReference type="NCBI Taxonomy" id="314040"/>
    <lineage>
        <taxon>Eukaryota</taxon>
        <taxon>Fungi</taxon>
        <taxon>Dikarya</taxon>
        <taxon>Ascomycota</taxon>
        <taxon>Pezizomycotina</taxon>
        <taxon>Sordariomycetes</taxon>
        <taxon>Sordariomycetidae</taxon>
        <taxon>Sordariales</taxon>
        <taxon>Schizotheciaceae</taxon>
        <taxon>Schizothecium</taxon>
    </lineage>
</organism>
<proteinExistence type="predicted"/>
<evidence type="ECO:0000256" key="1">
    <source>
        <dbReference type="SAM" id="MobiDB-lite"/>
    </source>
</evidence>
<sequence>MTRHMRLCFSAAVVRSRHTRSPLVAAGLPVNTGRLRACFGGVAALLEPTTGWTSPVYRGSTAPACLPLPHRPCRRPVQGQSVIASHLDSRRGQNCPSRMSVCARHGPRELTAGRCLLLPEPGQLSDGSIGPAIPFKGLLIVEWYSLFRRYGCVWLHTFHCRSRYTFTAGTPSRHKRHPINWAPMHRPDASARPSSMLVPR</sequence>
<dbReference type="AlphaFoldDB" id="A0AA40EFE5"/>
<evidence type="ECO:0000313" key="2">
    <source>
        <dbReference type="EMBL" id="KAK0737810.1"/>
    </source>
</evidence>
<comment type="caution">
    <text evidence="2">The sequence shown here is derived from an EMBL/GenBank/DDBJ whole genome shotgun (WGS) entry which is preliminary data.</text>
</comment>
<evidence type="ECO:0000313" key="3">
    <source>
        <dbReference type="Proteomes" id="UP001172155"/>
    </source>
</evidence>
<protein>
    <submittedName>
        <fullName evidence="2">Uncharacterized protein</fullName>
    </submittedName>
</protein>
<dbReference type="EMBL" id="JAUKUD010000007">
    <property type="protein sequence ID" value="KAK0737810.1"/>
    <property type="molecule type" value="Genomic_DNA"/>
</dbReference>
<name>A0AA40EFE5_9PEZI</name>
<accession>A0AA40EFE5</accession>
<keyword evidence="3" id="KW-1185">Reference proteome</keyword>
<gene>
    <name evidence="2" type="ORF">B0T18DRAFT_234824</name>
</gene>